<reference evidence="1" key="1">
    <citation type="journal article" date="2020" name="mSystems">
        <title>Genome- and Community-Level Interaction Insights into Carbon Utilization and Element Cycling Functions of Hydrothermarchaeota in Hydrothermal Sediment.</title>
        <authorList>
            <person name="Zhou Z."/>
            <person name="Liu Y."/>
            <person name="Xu W."/>
            <person name="Pan J."/>
            <person name="Luo Z.H."/>
            <person name="Li M."/>
        </authorList>
    </citation>
    <scope>NUCLEOTIDE SEQUENCE [LARGE SCALE GENOMIC DNA]</scope>
    <source>
        <strain evidence="1">SpSt-114</strain>
    </source>
</reference>
<organism evidence="1">
    <name type="scientific">Thermocrinis ruber</name>
    <dbReference type="NCBI Taxonomy" id="75906"/>
    <lineage>
        <taxon>Bacteria</taxon>
        <taxon>Pseudomonadati</taxon>
        <taxon>Aquificota</taxon>
        <taxon>Aquificia</taxon>
        <taxon>Aquificales</taxon>
        <taxon>Aquificaceae</taxon>
        <taxon>Thermocrinis</taxon>
    </lineage>
</organism>
<evidence type="ECO:0000313" key="1">
    <source>
        <dbReference type="EMBL" id="HHO74468.1"/>
    </source>
</evidence>
<comment type="caution">
    <text evidence="1">The sequence shown here is derived from an EMBL/GenBank/DDBJ whole genome shotgun (WGS) entry which is preliminary data.</text>
</comment>
<sequence>MLISYPRQRRKKSDRVIILSTEQALNVLLNAVKTGGWIEIESEAEAEILKRLLPDLPEHLRKEVKQEIEYFEALSYHLTCCRP</sequence>
<dbReference type="AlphaFoldDB" id="A0A7C5WZ44"/>
<dbReference type="EMBL" id="DSAC01000095">
    <property type="protein sequence ID" value="HHO74468.1"/>
    <property type="molecule type" value="Genomic_DNA"/>
</dbReference>
<name>A0A7C5WZ44_9AQUI</name>
<gene>
    <name evidence="1" type="ORF">ENN04_07560</name>
</gene>
<proteinExistence type="predicted"/>
<protein>
    <submittedName>
        <fullName evidence="1">Uncharacterized protein</fullName>
    </submittedName>
</protein>
<accession>A0A7C5WZ44</accession>